<reference evidence="2 3" key="1">
    <citation type="submission" date="2024-05" db="EMBL/GenBank/DDBJ databases">
        <authorList>
            <person name="Wallberg A."/>
        </authorList>
    </citation>
    <scope>NUCLEOTIDE SEQUENCE [LARGE SCALE GENOMIC DNA]</scope>
</reference>
<evidence type="ECO:0000256" key="1">
    <source>
        <dbReference type="SAM" id="MobiDB-lite"/>
    </source>
</evidence>
<keyword evidence="3" id="KW-1185">Reference proteome</keyword>
<protein>
    <submittedName>
        <fullName evidence="2">Uncharacterized protein</fullName>
    </submittedName>
</protein>
<name>A0AAV2Q8G9_MEGNR</name>
<dbReference type="PANTHER" id="PTHR33964:SF1">
    <property type="entry name" value="RE45066P"/>
    <property type="match status" value="1"/>
</dbReference>
<dbReference type="AlphaFoldDB" id="A0AAV2Q8G9"/>
<feature type="compositionally biased region" description="Low complexity" evidence="1">
    <location>
        <begin position="1"/>
        <end position="17"/>
    </location>
</feature>
<evidence type="ECO:0000313" key="2">
    <source>
        <dbReference type="EMBL" id="CAL4071995.1"/>
    </source>
</evidence>
<feature type="region of interest" description="Disordered" evidence="1">
    <location>
        <begin position="1"/>
        <end position="21"/>
    </location>
</feature>
<comment type="caution">
    <text evidence="2">The sequence shown here is derived from an EMBL/GenBank/DDBJ whole genome shotgun (WGS) entry which is preliminary data.</text>
</comment>
<dbReference type="EMBL" id="CAXKWB010004088">
    <property type="protein sequence ID" value="CAL4071995.1"/>
    <property type="molecule type" value="Genomic_DNA"/>
</dbReference>
<gene>
    <name evidence="2" type="ORF">MNOR_LOCUS8711</name>
</gene>
<dbReference type="PANTHER" id="PTHR33964">
    <property type="entry name" value="RE45066P-RELATED"/>
    <property type="match status" value="1"/>
</dbReference>
<evidence type="ECO:0000313" key="3">
    <source>
        <dbReference type="Proteomes" id="UP001497623"/>
    </source>
</evidence>
<accession>A0AAV2Q8G9</accession>
<dbReference type="Proteomes" id="UP001497623">
    <property type="component" value="Unassembled WGS sequence"/>
</dbReference>
<feature type="non-terminal residue" evidence="2">
    <location>
        <position position="1"/>
    </location>
</feature>
<sequence>IGVNSADAASSNNRNNRLGLQRKEECETSQLQKCMDLLQTLNKDYNLAFASTSEGLDKMCNTMQTGVKCVHTHVTRCFAQEKQKIFFQLLRGTEDVIQDLCEPGYFRERK</sequence>
<proteinExistence type="predicted"/>
<organism evidence="2 3">
    <name type="scientific">Meganyctiphanes norvegica</name>
    <name type="common">Northern krill</name>
    <name type="synonym">Thysanopoda norvegica</name>
    <dbReference type="NCBI Taxonomy" id="48144"/>
    <lineage>
        <taxon>Eukaryota</taxon>
        <taxon>Metazoa</taxon>
        <taxon>Ecdysozoa</taxon>
        <taxon>Arthropoda</taxon>
        <taxon>Crustacea</taxon>
        <taxon>Multicrustacea</taxon>
        <taxon>Malacostraca</taxon>
        <taxon>Eumalacostraca</taxon>
        <taxon>Eucarida</taxon>
        <taxon>Euphausiacea</taxon>
        <taxon>Euphausiidae</taxon>
        <taxon>Meganyctiphanes</taxon>
    </lineage>
</organism>